<gene>
    <name evidence="1" type="ORF">RCOM_0201130</name>
</gene>
<reference evidence="2" key="1">
    <citation type="journal article" date="2010" name="Nat. Biotechnol.">
        <title>Draft genome sequence of the oilseed species Ricinus communis.</title>
        <authorList>
            <person name="Chan A.P."/>
            <person name="Crabtree J."/>
            <person name="Zhao Q."/>
            <person name="Lorenzi H."/>
            <person name="Orvis J."/>
            <person name="Puiu D."/>
            <person name="Melake-Berhan A."/>
            <person name="Jones K.M."/>
            <person name="Redman J."/>
            <person name="Chen G."/>
            <person name="Cahoon E.B."/>
            <person name="Gedil M."/>
            <person name="Stanke M."/>
            <person name="Haas B.J."/>
            <person name="Wortman J.R."/>
            <person name="Fraser-Liggett C.M."/>
            <person name="Ravel J."/>
            <person name="Rabinowicz P.D."/>
        </authorList>
    </citation>
    <scope>NUCLEOTIDE SEQUENCE [LARGE SCALE GENOMIC DNA]</scope>
    <source>
        <strain evidence="2">cv. Hale</strain>
    </source>
</reference>
<dbReference type="Proteomes" id="UP000008311">
    <property type="component" value="Unassembled WGS sequence"/>
</dbReference>
<proteinExistence type="predicted"/>
<organism evidence="1 2">
    <name type="scientific">Ricinus communis</name>
    <name type="common">Castor bean</name>
    <dbReference type="NCBI Taxonomy" id="3988"/>
    <lineage>
        <taxon>Eukaryota</taxon>
        <taxon>Viridiplantae</taxon>
        <taxon>Streptophyta</taxon>
        <taxon>Embryophyta</taxon>
        <taxon>Tracheophyta</taxon>
        <taxon>Spermatophyta</taxon>
        <taxon>Magnoliopsida</taxon>
        <taxon>eudicotyledons</taxon>
        <taxon>Gunneridae</taxon>
        <taxon>Pentapetalae</taxon>
        <taxon>rosids</taxon>
        <taxon>fabids</taxon>
        <taxon>Malpighiales</taxon>
        <taxon>Euphorbiaceae</taxon>
        <taxon>Acalyphoideae</taxon>
        <taxon>Acalypheae</taxon>
        <taxon>Ricinus</taxon>
    </lineage>
</organism>
<protein>
    <submittedName>
        <fullName evidence="1">Uncharacterized protein</fullName>
    </submittedName>
</protein>
<dbReference type="EMBL" id="EQ974462">
    <property type="protein sequence ID" value="EEF29299.1"/>
    <property type="molecule type" value="Genomic_DNA"/>
</dbReference>
<dbReference type="AlphaFoldDB" id="B9T4B5"/>
<evidence type="ECO:0000313" key="1">
    <source>
        <dbReference type="EMBL" id="EEF29299.1"/>
    </source>
</evidence>
<accession>B9T4B5</accession>
<evidence type="ECO:0000313" key="2">
    <source>
        <dbReference type="Proteomes" id="UP000008311"/>
    </source>
</evidence>
<sequence length="193" mass="21817">MELDDDGGLDKDLPPCIVDDHNMKRARVQVEDVNMEAKASFHETLLHNIIDIEEDLHEVPNEIKVDDSDSIVMDKDENGFYLVRFLNTSDVEFVLSQGPRMLIGHYLVVEASKVGLLRIFFECVKYVHVVDCYPVKRSKAMGDEVPPEMAANMVGGNQGANHKFGPWMVVTRKGRIGNFRKATKSVQVRNLIC</sequence>
<name>B9T4B5_RICCO</name>
<dbReference type="InParanoid" id="B9T4B5"/>
<keyword evidence="2" id="KW-1185">Reference proteome</keyword>